<sequence>MGGTAVGMALRRWLLGLSADKHDQPERDYLSGPPSLAWVRADVGPGVAAEALLVVARDGDSGLRLAAVEALGSAPARWWPVLDSALRQRWWSAPSWSRRLAAELAGAEIDLLSLIVAGCHRDGRIREAAVVQPTR</sequence>
<accession>A0A919NR46</accession>
<comment type="caution">
    <text evidence="1">The sequence shown here is derived from an EMBL/GenBank/DDBJ whole genome shotgun (WGS) entry which is preliminary data.</text>
</comment>
<keyword evidence="2" id="KW-1185">Reference proteome</keyword>
<evidence type="ECO:0000313" key="1">
    <source>
        <dbReference type="EMBL" id="GIF22077.1"/>
    </source>
</evidence>
<reference evidence="1" key="1">
    <citation type="submission" date="2021-01" db="EMBL/GenBank/DDBJ databases">
        <title>Whole genome shotgun sequence of Actinoplanes tereljensis NBRC 105297.</title>
        <authorList>
            <person name="Komaki H."/>
            <person name="Tamura T."/>
        </authorList>
    </citation>
    <scope>NUCLEOTIDE SEQUENCE</scope>
    <source>
        <strain evidence="1">NBRC 105297</strain>
    </source>
</reference>
<protein>
    <recommendedName>
        <fullName evidence="3">HEAT repeat domain-containing protein</fullName>
    </recommendedName>
</protein>
<dbReference type="EMBL" id="BOMY01000033">
    <property type="protein sequence ID" value="GIF22077.1"/>
    <property type="molecule type" value="Genomic_DNA"/>
</dbReference>
<dbReference type="RefSeq" id="WP_203809245.1">
    <property type="nucleotide sequence ID" value="NZ_BOMY01000033.1"/>
</dbReference>
<proteinExistence type="predicted"/>
<organism evidence="1 2">
    <name type="scientific">Paractinoplanes tereljensis</name>
    <dbReference type="NCBI Taxonomy" id="571912"/>
    <lineage>
        <taxon>Bacteria</taxon>
        <taxon>Bacillati</taxon>
        <taxon>Actinomycetota</taxon>
        <taxon>Actinomycetes</taxon>
        <taxon>Micromonosporales</taxon>
        <taxon>Micromonosporaceae</taxon>
        <taxon>Paractinoplanes</taxon>
    </lineage>
</organism>
<evidence type="ECO:0008006" key="3">
    <source>
        <dbReference type="Google" id="ProtNLM"/>
    </source>
</evidence>
<dbReference type="AlphaFoldDB" id="A0A919NR46"/>
<gene>
    <name evidence="1" type="ORF">Ate02nite_48070</name>
</gene>
<evidence type="ECO:0000313" key="2">
    <source>
        <dbReference type="Proteomes" id="UP000623608"/>
    </source>
</evidence>
<name>A0A919NR46_9ACTN</name>
<dbReference type="Proteomes" id="UP000623608">
    <property type="component" value="Unassembled WGS sequence"/>
</dbReference>